<proteinExistence type="predicted"/>
<keyword evidence="4" id="KW-1185">Reference proteome</keyword>
<accession>A0A9K3DA66</accession>
<dbReference type="Pfam" id="PF16213">
    <property type="entry name" value="DCB"/>
    <property type="match status" value="1"/>
</dbReference>
<evidence type="ECO:0000256" key="1">
    <source>
        <dbReference type="SAM" id="Coils"/>
    </source>
</evidence>
<reference evidence="3 4" key="1">
    <citation type="journal article" date="2018" name="PLoS ONE">
        <title>The draft genome of Kipferlia bialata reveals reductive genome evolution in fornicate parasites.</title>
        <authorList>
            <person name="Tanifuji G."/>
            <person name="Takabayashi S."/>
            <person name="Kume K."/>
            <person name="Takagi M."/>
            <person name="Nakayama T."/>
            <person name="Kamikawa R."/>
            <person name="Inagaki Y."/>
            <person name="Hashimoto T."/>
        </authorList>
    </citation>
    <scope>NUCLEOTIDE SEQUENCE [LARGE SCALE GENOMIC DNA]</scope>
    <source>
        <strain evidence="3">NY0173</strain>
    </source>
</reference>
<gene>
    <name evidence="3" type="ORF">KIPB_012757</name>
</gene>
<dbReference type="EMBL" id="BDIP01005760">
    <property type="protein sequence ID" value="GIQ90098.1"/>
    <property type="molecule type" value="Genomic_DNA"/>
</dbReference>
<dbReference type="Proteomes" id="UP000265618">
    <property type="component" value="Unassembled WGS sequence"/>
</dbReference>
<evidence type="ECO:0000313" key="3">
    <source>
        <dbReference type="EMBL" id="GIQ90098.1"/>
    </source>
</evidence>
<comment type="caution">
    <text evidence="3">The sequence shown here is derived from an EMBL/GenBank/DDBJ whole genome shotgun (WGS) entry which is preliminary data.</text>
</comment>
<dbReference type="InterPro" id="IPR032629">
    <property type="entry name" value="DCB_dom"/>
</dbReference>
<protein>
    <recommendedName>
        <fullName evidence="2">Mon2/Sec7/BIG1-like dimerisation and cyclophilin-binding domain-containing protein</fullName>
    </recommendedName>
</protein>
<keyword evidence="1" id="KW-0175">Coiled coil</keyword>
<feature type="non-terminal residue" evidence="3">
    <location>
        <position position="1"/>
    </location>
</feature>
<evidence type="ECO:0000259" key="2">
    <source>
        <dbReference type="Pfam" id="PF16213"/>
    </source>
</evidence>
<organism evidence="3 4">
    <name type="scientific">Kipferlia bialata</name>
    <dbReference type="NCBI Taxonomy" id="797122"/>
    <lineage>
        <taxon>Eukaryota</taxon>
        <taxon>Metamonada</taxon>
        <taxon>Carpediemonas-like organisms</taxon>
        <taxon>Kipferlia</taxon>
    </lineage>
</organism>
<evidence type="ECO:0000313" key="4">
    <source>
        <dbReference type="Proteomes" id="UP000265618"/>
    </source>
</evidence>
<dbReference type="AlphaFoldDB" id="A0A9K3DA66"/>
<feature type="coiled-coil region" evidence="1">
    <location>
        <begin position="88"/>
        <end position="115"/>
    </location>
</feature>
<feature type="domain" description="Mon2/Sec7/BIG1-like dimerisation and cyclophilin-binding" evidence="2">
    <location>
        <begin position="23"/>
        <end position="93"/>
    </location>
</feature>
<name>A0A9K3DA66_9EUKA</name>
<sequence length="125" mass="13200">PPGQLVAQIVAVACSPPPYQSTDAAVHVELIKLVVEGVVSTDEVHGITLVHSVRACFHVAMFSEGPGSGIARSSAHAALQRVVGSVFERLETDEAEKLSAKVAEAERLARETGEAQEEVANEVCR</sequence>